<dbReference type="InterPro" id="IPR000073">
    <property type="entry name" value="AB_hydrolase_1"/>
</dbReference>
<protein>
    <submittedName>
        <fullName evidence="2">Alpha/beta hydrolase</fullName>
    </submittedName>
</protein>
<dbReference type="SUPFAM" id="SSF53474">
    <property type="entry name" value="alpha/beta-Hydrolases"/>
    <property type="match status" value="1"/>
</dbReference>
<keyword evidence="3" id="KW-1185">Reference proteome</keyword>
<accession>A0A401WEK8</accession>
<dbReference type="Proteomes" id="UP000286746">
    <property type="component" value="Unassembled WGS sequence"/>
</dbReference>
<evidence type="ECO:0000313" key="3">
    <source>
        <dbReference type="Proteomes" id="UP000286746"/>
    </source>
</evidence>
<dbReference type="PANTHER" id="PTHR43433:SF5">
    <property type="entry name" value="AB HYDROLASE-1 DOMAIN-CONTAINING PROTEIN"/>
    <property type="match status" value="1"/>
</dbReference>
<dbReference type="InterPro" id="IPR029058">
    <property type="entry name" value="AB_hydrolase_fold"/>
</dbReference>
<dbReference type="Pfam" id="PF00561">
    <property type="entry name" value="Abhydrolase_1"/>
    <property type="match status" value="1"/>
</dbReference>
<organism evidence="2 3">
    <name type="scientific">Streptomyces paromomycinus</name>
    <name type="common">Streptomyces rimosus subsp. paromomycinus</name>
    <dbReference type="NCBI Taxonomy" id="92743"/>
    <lineage>
        <taxon>Bacteria</taxon>
        <taxon>Bacillati</taxon>
        <taxon>Actinomycetota</taxon>
        <taxon>Actinomycetes</taxon>
        <taxon>Kitasatosporales</taxon>
        <taxon>Streptomycetaceae</taxon>
        <taxon>Streptomyces</taxon>
    </lineage>
</organism>
<keyword evidence="2" id="KW-0378">Hydrolase</keyword>
<dbReference type="GO" id="GO:0016787">
    <property type="term" value="F:hydrolase activity"/>
    <property type="evidence" value="ECO:0007669"/>
    <property type="project" value="UniProtKB-KW"/>
</dbReference>
<dbReference type="AlphaFoldDB" id="A0A401WEK8"/>
<proteinExistence type="predicted"/>
<gene>
    <name evidence="2" type="ORF">GKJPGBOP_07550</name>
</gene>
<feature type="domain" description="AB hydrolase-1" evidence="1">
    <location>
        <begin position="34"/>
        <end position="134"/>
    </location>
</feature>
<dbReference type="InterPro" id="IPR050471">
    <property type="entry name" value="AB_hydrolase"/>
</dbReference>
<dbReference type="Gene3D" id="3.40.50.1820">
    <property type="entry name" value="alpha/beta hydrolase"/>
    <property type="match status" value="1"/>
</dbReference>
<reference evidence="2 3" key="1">
    <citation type="submission" date="2018-11" db="EMBL/GenBank/DDBJ databases">
        <title>Whole genome sequence of Streptomyces paromomycinus NBRC 15454(T).</title>
        <authorList>
            <person name="Komaki H."/>
            <person name="Tamura T."/>
        </authorList>
    </citation>
    <scope>NUCLEOTIDE SEQUENCE [LARGE SCALE GENOMIC DNA]</scope>
    <source>
        <strain evidence="2 3">NBRC 15454</strain>
    </source>
</reference>
<dbReference type="EMBL" id="BHZD01000001">
    <property type="protein sequence ID" value="GCD47757.1"/>
    <property type="molecule type" value="Genomic_DNA"/>
</dbReference>
<evidence type="ECO:0000313" key="2">
    <source>
        <dbReference type="EMBL" id="GCD47757.1"/>
    </source>
</evidence>
<evidence type="ECO:0000259" key="1">
    <source>
        <dbReference type="Pfam" id="PF00561"/>
    </source>
</evidence>
<dbReference type="PRINTS" id="PR00111">
    <property type="entry name" value="ABHYDROLASE"/>
</dbReference>
<sequence>MTEGQESATYPSSAGYARVNGLDLYYEVHGTGQPLVLLHGGLLTIDLTFGGILPALAATRQVVAVELQGHGHTGDIDRDPTLAYLADDVVGLLDHLGIDRADFFGFSLGGLTALQLALTCPARVNRLVLASTHYRPDGYHPDILGPRAQSGSRRMPTESDFQEMYEAYAKVAPDPGRFEAFAEKLQPTVHAFEGWPARDLAGLEAPVLLLVGDTDFVRLEHAVEMHELIPGSQLGVLPGTTHSNLPRRADLVVPMVRAFLTPPADASPTRTAEGPGDR</sequence>
<dbReference type="RefSeq" id="WP_125057797.1">
    <property type="nucleotide sequence ID" value="NZ_BHZD01000001.1"/>
</dbReference>
<name>A0A401WEK8_STREY</name>
<comment type="caution">
    <text evidence="2">The sequence shown here is derived from an EMBL/GenBank/DDBJ whole genome shotgun (WGS) entry which is preliminary data.</text>
</comment>
<dbReference type="PANTHER" id="PTHR43433">
    <property type="entry name" value="HYDROLASE, ALPHA/BETA FOLD FAMILY PROTEIN"/>
    <property type="match status" value="1"/>
</dbReference>